<evidence type="ECO:0000313" key="2">
    <source>
        <dbReference type="Proteomes" id="UP000004095"/>
    </source>
</evidence>
<dbReference type="EMBL" id="AAWS01000009">
    <property type="protein sequence ID" value="EAY29779.1"/>
    <property type="molecule type" value="Genomic_DNA"/>
</dbReference>
<keyword evidence="2" id="KW-1185">Reference proteome</keyword>
<sequence>MSKQYIVFLLSILCLFSCTKVPSKQQASKQEFSDKELRKFASIYNYLRLRPRGNPEMAVRDAVLKSSLSEKRFGEIMRAKFTQQQIEISATEQTALNSIRNTVKQTQLKQKVEDDKIIVERGMMLERYYAIMKRYKQSTFLQNRVYDLINSQKK</sequence>
<gene>
    <name evidence="1" type="ORF">M23134_05651</name>
</gene>
<name>A1ZIB1_MICM2</name>
<proteinExistence type="predicted"/>
<comment type="caution">
    <text evidence="1">The sequence shown here is derived from an EMBL/GenBank/DDBJ whole genome shotgun (WGS) entry which is preliminary data.</text>
</comment>
<organism evidence="1 2">
    <name type="scientific">Microscilla marina ATCC 23134</name>
    <dbReference type="NCBI Taxonomy" id="313606"/>
    <lineage>
        <taxon>Bacteria</taxon>
        <taxon>Pseudomonadati</taxon>
        <taxon>Bacteroidota</taxon>
        <taxon>Cytophagia</taxon>
        <taxon>Cytophagales</taxon>
        <taxon>Microscillaceae</taxon>
        <taxon>Microscilla</taxon>
    </lineage>
</organism>
<evidence type="ECO:0000313" key="1">
    <source>
        <dbReference type="EMBL" id="EAY29779.1"/>
    </source>
</evidence>
<dbReference type="Proteomes" id="UP000004095">
    <property type="component" value="Unassembled WGS sequence"/>
</dbReference>
<reference evidence="1 2" key="1">
    <citation type="submission" date="2007-01" db="EMBL/GenBank/DDBJ databases">
        <authorList>
            <person name="Haygood M."/>
            <person name="Podell S."/>
            <person name="Anderson C."/>
            <person name="Hopkinson B."/>
            <person name="Roe K."/>
            <person name="Barbeau K."/>
            <person name="Gaasterland T."/>
            <person name="Ferriera S."/>
            <person name="Johnson J."/>
            <person name="Kravitz S."/>
            <person name="Beeson K."/>
            <person name="Sutton G."/>
            <person name="Rogers Y.-H."/>
            <person name="Friedman R."/>
            <person name="Frazier M."/>
            <person name="Venter J.C."/>
        </authorList>
    </citation>
    <scope>NUCLEOTIDE SEQUENCE [LARGE SCALE GENOMIC DNA]</scope>
    <source>
        <strain evidence="1 2">ATCC 23134</strain>
    </source>
</reference>
<dbReference type="AlphaFoldDB" id="A1ZIB1"/>
<accession>A1ZIB1</accession>
<protein>
    <submittedName>
        <fullName evidence="1">Uncharacterized protein</fullName>
    </submittedName>
</protein>
<dbReference type="RefSeq" id="WP_004155564.1">
    <property type="nucleotide sequence ID" value="NZ_AAWS01000009.1"/>
</dbReference>